<dbReference type="EMBL" id="CAEKKB010000007">
    <property type="protein sequence ID" value="CAB4316556.1"/>
    <property type="molecule type" value="Genomic_DNA"/>
</dbReference>
<name>A0A6J5XRJ1_PRUAR</name>
<gene>
    <name evidence="1" type="ORF">ORAREDHAP_LOCUS42368</name>
</gene>
<accession>A0A6J5XRJ1</accession>
<reference evidence="2" key="1">
    <citation type="journal article" date="2020" name="Genome Biol.">
        <title>Gamete binning: chromosome-level and haplotype-resolved genome assembly enabled by high-throughput single-cell sequencing of gamete genomes.</title>
        <authorList>
            <person name="Campoy J.A."/>
            <person name="Sun H."/>
            <person name="Goel M."/>
            <person name="Jiao W.-B."/>
            <person name="Folz-Donahue K."/>
            <person name="Wang N."/>
            <person name="Rubio M."/>
            <person name="Liu C."/>
            <person name="Kukat C."/>
            <person name="Ruiz D."/>
            <person name="Huettel B."/>
            <person name="Schneeberger K."/>
        </authorList>
    </citation>
    <scope>NUCLEOTIDE SEQUENCE [LARGE SCALE GENOMIC DNA]</scope>
    <source>
        <strain evidence="2">cv. Rojo Pasion</strain>
    </source>
</reference>
<dbReference type="AlphaFoldDB" id="A0A6J5XRJ1"/>
<protein>
    <submittedName>
        <fullName evidence="1">Uncharacterized protein</fullName>
    </submittedName>
</protein>
<evidence type="ECO:0000313" key="1">
    <source>
        <dbReference type="EMBL" id="CAB4316556.1"/>
    </source>
</evidence>
<dbReference type="Proteomes" id="UP000507245">
    <property type="component" value="Unassembled WGS sequence"/>
</dbReference>
<keyword evidence="2" id="KW-1185">Reference proteome</keyword>
<evidence type="ECO:0000313" key="2">
    <source>
        <dbReference type="Proteomes" id="UP000507245"/>
    </source>
</evidence>
<proteinExistence type="predicted"/>
<sequence>MLLWKYEPHESTAIYRHLLECTIMFLFGAVKKSQLGYAKRYRWAVRGVGNLDRVWSWSARCGWAMRIWLETNLGRVLAARIVKGLGRVLELDFADAAGQFELG</sequence>
<organism evidence="1 2">
    <name type="scientific">Prunus armeniaca</name>
    <name type="common">Apricot</name>
    <name type="synonym">Armeniaca vulgaris</name>
    <dbReference type="NCBI Taxonomy" id="36596"/>
    <lineage>
        <taxon>Eukaryota</taxon>
        <taxon>Viridiplantae</taxon>
        <taxon>Streptophyta</taxon>
        <taxon>Embryophyta</taxon>
        <taxon>Tracheophyta</taxon>
        <taxon>Spermatophyta</taxon>
        <taxon>Magnoliopsida</taxon>
        <taxon>eudicotyledons</taxon>
        <taxon>Gunneridae</taxon>
        <taxon>Pentapetalae</taxon>
        <taxon>rosids</taxon>
        <taxon>fabids</taxon>
        <taxon>Rosales</taxon>
        <taxon>Rosaceae</taxon>
        <taxon>Amygdaloideae</taxon>
        <taxon>Amygdaleae</taxon>
        <taxon>Prunus</taxon>
    </lineage>
</organism>